<accession>A0A0F9SCM9</accession>
<evidence type="ECO:0008006" key="2">
    <source>
        <dbReference type="Google" id="ProtNLM"/>
    </source>
</evidence>
<organism evidence="1">
    <name type="scientific">marine sediment metagenome</name>
    <dbReference type="NCBI Taxonomy" id="412755"/>
    <lineage>
        <taxon>unclassified sequences</taxon>
        <taxon>metagenomes</taxon>
        <taxon>ecological metagenomes</taxon>
    </lineage>
</organism>
<gene>
    <name evidence="1" type="ORF">LCGC14_0469700</name>
</gene>
<dbReference type="AlphaFoldDB" id="A0A0F9SCM9"/>
<protein>
    <recommendedName>
        <fullName evidence="2">Smr domain-containing protein</fullName>
    </recommendedName>
</protein>
<sequence>MSVVKIDLHGIKHEDVRGVLIAEIEEHWNDDPSPDFVVVTGHSDQMREIVKEVASEYRFLAEKGLCGAYLYLTF</sequence>
<dbReference type="EMBL" id="LAZR01000495">
    <property type="protein sequence ID" value="KKN66635.1"/>
    <property type="molecule type" value="Genomic_DNA"/>
</dbReference>
<evidence type="ECO:0000313" key="1">
    <source>
        <dbReference type="EMBL" id="KKN66635.1"/>
    </source>
</evidence>
<comment type="caution">
    <text evidence="1">The sequence shown here is derived from an EMBL/GenBank/DDBJ whole genome shotgun (WGS) entry which is preliminary data.</text>
</comment>
<proteinExistence type="predicted"/>
<reference evidence="1" key="1">
    <citation type="journal article" date="2015" name="Nature">
        <title>Complex archaea that bridge the gap between prokaryotes and eukaryotes.</title>
        <authorList>
            <person name="Spang A."/>
            <person name="Saw J.H."/>
            <person name="Jorgensen S.L."/>
            <person name="Zaremba-Niedzwiedzka K."/>
            <person name="Martijn J."/>
            <person name="Lind A.E."/>
            <person name="van Eijk R."/>
            <person name="Schleper C."/>
            <person name="Guy L."/>
            <person name="Ettema T.J."/>
        </authorList>
    </citation>
    <scope>NUCLEOTIDE SEQUENCE</scope>
</reference>
<name>A0A0F9SCM9_9ZZZZ</name>